<evidence type="ECO:0000313" key="2">
    <source>
        <dbReference type="EMBL" id="MBC8599783.1"/>
    </source>
</evidence>
<sequence>MQEFSQPLGDAVKKARGELGLTQNQVADQIDVDVRTVMNIENYKGNPKMEILFPLIRALKIDSREIFHPEIRLDNPAVSKLHLLIEQCSEDEAAALIPIIESILSALRTGRPSRPGRL</sequence>
<comment type="caution">
    <text evidence="2">The sequence shown here is derived from an EMBL/GenBank/DDBJ whole genome shotgun (WGS) entry which is preliminary data.</text>
</comment>
<dbReference type="InterPro" id="IPR001387">
    <property type="entry name" value="Cro/C1-type_HTH"/>
</dbReference>
<evidence type="ECO:0000313" key="3">
    <source>
        <dbReference type="Proteomes" id="UP000647491"/>
    </source>
</evidence>
<organism evidence="2 3">
    <name type="scientific">Enterocloster hominis</name>
    <name type="common">ex Liu et al. 2021</name>
    <dbReference type="NCBI Taxonomy" id="2763663"/>
    <lineage>
        <taxon>Bacteria</taxon>
        <taxon>Bacillati</taxon>
        <taxon>Bacillota</taxon>
        <taxon>Clostridia</taxon>
        <taxon>Lachnospirales</taxon>
        <taxon>Lachnospiraceae</taxon>
        <taxon>Enterocloster</taxon>
    </lineage>
</organism>
<dbReference type="SMART" id="SM00530">
    <property type="entry name" value="HTH_XRE"/>
    <property type="match status" value="1"/>
</dbReference>
<dbReference type="Pfam" id="PF01381">
    <property type="entry name" value="HTH_3"/>
    <property type="match status" value="1"/>
</dbReference>
<dbReference type="RefSeq" id="WP_022273073.1">
    <property type="nucleotide sequence ID" value="NZ_JACRTJ010000025.1"/>
</dbReference>
<dbReference type="EMBL" id="JACRTJ010000025">
    <property type="protein sequence ID" value="MBC8599783.1"/>
    <property type="molecule type" value="Genomic_DNA"/>
</dbReference>
<protein>
    <submittedName>
        <fullName evidence="2">Helix-turn-helix transcriptional regulator</fullName>
    </submittedName>
</protein>
<dbReference type="Gene3D" id="1.10.260.40">
    <property type="entry name" value="lambda repressor-like DNA-binding domains"/>
    <property type="match status" value="1"/>
</dbReference>
<gene>
    <name evidence="2" type="ORF">H8708_11195</name>
</gene>
<feature type="domain" description="HTH cro/C1-type" evidence="1">
    <location>
        <begin position="12"/>
        <end position="66"/>
    </location>
</feature>
<proteinExistence type="predicted"/>
<dbReference type="Proteomes" id="UP000647491">
    <property type="component" value="Unassembled WGS sequence"/>
</dbReference>
<dbReference type="SUPFAM" id="SSF47413">
    <property type="entry name" value="lambda repressor-like DNA-binding domains"/>
    <property type="match status" value="1"/>
</dbReference>
<reference evidence="2 3" key="1">
    <citation type="submission" date="2020-08" db="EMBL/GenBank/DDBJ databases">
        <title>Genome public.</title>
        <authorList>
            <person name="Liu C."/>
            <person name="Sun Q."/>
        </authorList>
    </citation>
    <scope>NUCLEOTIDE SEQUENCE [LARGE SCALE GENOMIC DNA]</scope>
    <source>
        <strain evidence="2 3">BX10</strain>
    </source>
</reference>
<keyword evidence="3" id="KW-1185">Reference proteome</keyword>
<dbReference type="CDD" id="cd00093">
    <property type="entry name" value="HTH_XRE"/>
    <property type="match status" value="1"/>
</dbReference>
<name>A0ABR7NUI0_9FIRM</name>
<dbReference type="PROSITE" id="PS50943">
    <property type="entry name" value="HTH_CROC1"/>
    <property type="match status" value="1"/>
</dbReference>
<dbReference type="InterPro" id="IPR010982">
    <property type="entry name" value="Lambda_DNA-bd_dom_sf"/>
</dbReference>
<accession>A0ABR7NUI0</accession>
<evidence type="ECO:0000259" key="1">
    <source>
        <dbReference type="PROSITE" id="PS50943"/>
    </source>
</evidence>